<dbReference type="GO" id="GO:0006269">
    <property type="term" value="P:DNA replication, synthesis of primer"/>
    <property type="evidence" value="ECO:0007669"/>
    <property type="project" value="UniProtKB-UniRule"/>
</dbReference>
<keyword evidence="10 12" id="KW-0238">DNA-binding</keyword>
<dbReference type="Gene3D" id="3.40.1360.10">
    <property type="match status" value="1"/>
</dbReference>
<evidence type="ECO:0000256" key="5">
    <source>
        <dbReference type="ARBA" id="ARBA00022705"/>
    </source>
</evidence>
<dbReference type="CDD" id="cd03364">
    <property type="entry name" value="TOPRIM_DnaG_primases"/>
    <property type="match status" value="1"/>
</dbReference>
<gene>
    <name evidence="12" type="primary">dnaG</name>
    <name evidence="17" type="ORF">FHX33_001131</name>
</gene>
<comment type="cofactor">
    <cofactor evidence="12 13 14">
        <name>Zn(2+)</name>
        <dbReference type="ChEBI" id="CHEBI:29105"/>
    </cofactor>
    <text evidence="12 13 14">Binds 1 zinc ion per monomer.</text>
</comment>
<dbReference type="Pfam" id="PF08275">
    <property type="entry name" value="DNAG_N"/>
    <property type="match status" value="1"/>
</dbReference>
<dbReference type="GO" id="GO:0000428">
    <property type="term" value="C:DNA-directed RNA polymerase complex"/>
    <property type="evidence" value="ECO:0007669"/>
    <property type="project" value="UniProtKB-KW"/>
</dbReference>
<dbReference type="PROSITE" id="PS50880">
    <property type="entry name" value="TOPRIM"/>
    <property type="match status" value="1"/>
</dbReference>
<dbReference type="FunFam" id="3.90.980.10:FF:000001">
    <property type="entry name" value="DNA primase"/>
    <property type="match status" value="1"/>
</dbReference>
<dbReference type="InterPro" id="IPR050219">
    <property type="entry name" value="DnaG_primase"/>
</dbReference>
<dbReference type="Pfam" id="PF13662">
    <property type="entry name" value="Toprim_4"/>
    <property type="match status" value="1"/>
</dbReference>
<comment type="catalytic activity">
    <reaction evidence="12">
        <text>ssDNA + n NTP = ssDNA/pppN(pN)n-1 hybrid + (n-1) diphosphate.</text>
        <dbReference type="EC" id="2.7.7.101"/>
    </reaction>
</comment>
<dbReference type="SUPFAM" id="SSF56731">
    <property type="entry name" value="DNA primase core"/>
    <property type="match status" value="1"/>
</dbReference>
<comment type="caution">
    <text evidence="17">The sequence shown here is derived from an EMBL/GenBank/DDBJ whole genome shotgun (WGS) entry which is preliminary data.</text>
</comment>
<dbReference type="Pfam" id="PF10410">
    <property type="entry name" value="DnaB_bind"/>
    <property type="match status" value="1"/>
</dbReference>
<proteinExistence type="inferred from homology"/>
<dbReference type="PANTHER" id="PTHR30313:SF2">
    <property type="entry name" value="DNA PRIMASE"/>
    <property type="match status" value="1"/>
</dbReference>
<keyword evidence="8 12" id="KW-0862">Zinc</keyword>
<dbReference type="FunFam" id="3.90.580.10:FF:000001">
    <property type="entry name" value="DNA primase"/>
    <property type="match status" value="1"/>
</dbReference>
<sequence>MAGRIRQSDIEEVKSRTNIGDIIGDYVSLKTGGVGALKGLCPFHDEKSPSFYVRPGVGRYHCFGCGEGGDVYEFLLKMDHVSFTDAVERLAGRIGYQLHYEEGGGPAESGGGNRARLLAANSAAEEFFQDRLTAPDAEPGRRFLGERGFDAAAAAHFGVGFAPKSWDELTKHLRGKGFTQDELVAAGLVSQGDRGVYDRFRGRLVWPIRDVTGQTIGFGARRLLDDDKGPKYLNTPETAVYKKAQVLYGLDLAKRDISRNDQVVVVEGYTDVMACHLAGITTAVATCGTSFGIDHIKVIRRVMGDDTSQGSVIFTFDPDAAGQKAAARAFGEEQRFSAQTYVAVGPDGLDPCDLRLAKGDDAVRRMIDAKKPMFEFMIRQVVERFDLDSVEGRSGALRAGAPIVATIRDPASQNGYMRELARLSGADLQDAVRAVRSAQRGSRSDQPGRGPADTMGRDDAPMPVPAADPNDPTQRTERECLMVLLQLPGEIGAERASRAVQVPFVNPTHAVVRDAIATQLTTMTEPGWVERVLAEVPAAYAPTVNGLAVAALPQAGGDMGRYARSILDGLIDRDLLREKAELTSRLARTDQKEAELRRSLQIALSSIDQERMRLRAE</sequence>
<accession>A0A7W4YJ91</accession>
<dbReference type="Gene3D" id="3.90.980.10">
    <property type="entry name" value="DNA primase, catalytic core, N-terminal domain"/>
    <property type="match status" value="1"/>
</dbReference>
<evidence type="ECO:0000256" key="11">
    <source>
        <dbReference type="ARBA" id="ARBA00023163"/>
    </source>
</evidence>
<dbReference type="SMART" id="SM00400">
    <property type="entry name" value="ZnF_CHCC"/>
    <property type="match status" value="1"/>
</dbReference>
<evidence type="ECO:0000256" key="15">
    <source>
        <dbReference type="SAM" id="MobiDB-lite"/>
    </source>
</evidence>
<dbReference type="EMBL" id="JACHVP010000001">
    <property type="protein sequence ID" value="MBB2966399.1"/>
    <property type="molecule type" value="Genomic_DNA"/>
</dbReference>
<dbReference type="InterPro" id="IPR036977">
    <property type="entry name" value="DNA_primase_Znf_CHC2"/>
</dbReference>
<dbReference type="GO" id="GO:0003899">
    <property type="term" value="F:DNA-directed RNA polymerase activity"/>
    <property type="evidence" value="ECO:0007669"/>
    <property type="project" value="UniProtKB-UniRule"/>
</dbReference>
<feature type="zinc finger region" description="CHC2-type" evidence="12 14">
    <location>
        <begin position="41"/>
        <end position="65"/>
    </location>
</feature>
<keyword evidence="7 12" id="KW-0863">Zinc-finger</keyword>
<dbReference type="PANTHER" id="PTHR30313">
    <property type="entry name" value="DNA PRIMASE"/>
    <property type="match status" value="1"/>
</dbReference>
<dbReference type="InterPro" id="IPR006295">
    <property type="entry name" value="DNA_primase_DnaG"/>
</dbReference>
<evidence type="ECO:0000256" key="6">
    <source>
        <dbReference type="ARBA" id="ARBA00022723"/>
    </source>
</evidence>
<dbReference type="SUPFAM" id="SSF57783">
    <property type="entry name" value="Zinc beta-ribbon"/>
    <property type="match status" value="1"/>
</dbReference>
<organism evidence="17 18">
    <name type="scientific">Leifsonia aquatica</name>
    <name type="common">Corynebacterium aquaticum</name>
    <dbReference type="NCBI Taxonomy" id="144185"/>
    <lineage>
        <taxon>Bacteria</taxon>
        <taxon>Bacillati</taxon>
        <taxon>Actinomycetota</taxon>
        <taxon>Actinomycetes</taxon>
        <taxon>Micrococcales</taxon>
        <taxon>Microbacteriaceae</taxon>
        <taxon>Leifsonia</taxon>
    </lineage>
</organism>
<dbReference type="InterPro" id="IPR006171">
    <property type="entry name" value="TOPRIM_dom"/>
</dbReference>
<evidence type="ECO:0000313" key="17">
    <source>
        <dbReference type="EMBL" id="MBB2966399.1"/>
    </source>
</evidence>
<dbReference type="InterPro" id="IPR002694">
    <property type="entry name" value="Znf_CHC2"/>
</dbReference>
<dbReference type="InterPro" id="IPR019475">
    <property type="entry name" value="DNA_primase_DnaB-bd"/>
</dbReference>
<dbReference type="Gene3D" id="3.90.580.10">
    <property type="entry name" value="Zinc finger, CHC2-type domain"/>
    <property type="match status" value="1"/>
</dbReference>
<dbReference type="GO" id="GO:0008270">
    <property type="term" value="F:zinc ion binding"/>
    <property type="evidence" value="ECO:0007669"/>
    <property type="project" value="UniProtKB-UniRule"/>
</dbReference>
<evidence type="ECO:0000256" key="13">
    <source>
        <dbReference type="PIRNR" id="PIRNR002811"/>
    </source>
</evidence>
<evidence type="ECO:0000256" key="1">
    <source>
        <dbReference type="ARBA" id="ARBA00022478"/>
    </source>
</evidence>
<feature type="domain" description="Toprim" evidence="16">
    <location>
        <begin position="261"/>
        <end position="346"/>
    </location>
</feature>
<evidence type="ECO:0000256" key="3">
    <source>
        <dbReference type="ARBA" id="ARBA00022679"/>
    </source>
</evidence>
<evidence type="ECO:0000256" key="10">
    <source>
        <dbReference type="ARBA" id="ARBA00023125"/>
    </source>
</evidence>
<evidence type="ECO:0000256" key="2">
    <source>
        <dbReference type="ARBA" id="ARBA00022515"/>
    </source>
</evidence>
<dbReference type="SMART" id="SM00493">
    <property type="entry name" value="TOPRIM"/>
    <property type="match status" value="1"/>
</dbReference>
<dbReference type="InterPro" id="IPR013264">
    <property type="entry name" value="DNAG_N"/>
</dbReference>
<dbReference type="InterPro" id="IPR034151">
    <property type="entry name" value="TOPRIM_DnaG_bac"/>
</dbReference>
<dbReference type="InterPro" id="IPR030846">
    <property type="entry name" value="DnaG_bac"/>
</dbReference>
<comment type="subunit">
    <text evidence="12">Monomer. Interacts with DnaB.</text>
</comment>
<evidence type="ECO:0000313" key="18">
    <source>
        <dbReference type="Proteomes" id="UP000538196"/>
    </source>
</evidence>
<dbReference type="GO" id="GO:0005737">
    <property type="term" value="C:cytoplasm"/>
    <property type="evidence" value="ECO:0007669"/>
    <property type="project" value="TreeGrafter"/>
</dbReference>
<dbReference type="RefSeq" id="WP_021758008.1">
    <property type="nucleotide sequence ID" value="NZ_JACHVP010000001.1"/>
</dbReference>
<dbReference type="GO" id="GO:0003677">
    <property type="term" value="F:DNA binding"/>
    <property type="evidence" value="ECO:0007669"/>
    <property type="project" value="UniProtKB-KW"/>
</dbReference>
<evidence type="ECO:0000256" key="14">
    <source>
        <dbReference type="PIRSR" id="PIRSR002811-1"/>
    </source>
</evidence>
<evidence type="ECO:0000259" key="16">
    <source>
        <dbReference type="PROSITE" id="PS50880"/>
    </source>
</evidence>
<dbReference type="EC" id="2.7.7.101" evidence="12"/>
<keyword evidence="11 12" id="KW-0804">Transcription</keyword>
<comment type="domain">
    <text evidence="12">Contains an N-terminal zinc-binding domain, a central core domain that contains the primase activity, and a C-terminal DnaB-binding domain.</text>
</comment>
<evidence type="ECO:0000256" key="9">
    <source>
        <dbReference type="ARBA" id="ARBA00022842"/>
    </source>
</evidence>
<keyword evidence="9" id="KW-0460">Magnesium</keyword>
<keyword evidence="1 12" id="KW-0240">DNA-directed RNA polymerase</keyword>
<evidence type="ECO:0000256" key="12">
    <source>
        <dbReference type="HAMAP-Rule" id="MF_00974"/>
    </source>
</evidence>
<keyword evidence="4 12" id="KW-0548">Nucleotidyltransferase</keyword>
<name>A0A7W4YJ91_LEIAQ</name>
<dbReference type="AlphaFoldDB" id="A0A7W4YJ91"/>
<dbReference type="PIRSF" id="PIRSF002811">
    <property type="entry name" value="DnaG"/>
    <property type="match status" value="1"/>
</dbReference>
<keyword evidence="18" id="KW-1185">Reference proteome</keyword>
<keyword evidence="5 12" id="KW-0235">DNA replication</keyword>
<comment type="similarity">
    <text evidence="12 13">Belongs to the DnaG primase family.</text>
</comment>
<evidence type="ECO:0000256" key="7">
    <source>
        <dbReference type="ARBA" id="ARBA00022771"/>
    </source>
</evidence>
<dbReference type="Pfam" id="PF01807">
    <property type="entry name" value="Zn_ribbon_DnaG"/>
    <property type="match status" value="1"/>
</dbReference>
<keyword evidence="2 12" id="KW-0639">Primosome</keyword>
<dbReference type="NCBIfam" id="TIGR01391">
    <property type="entry name" value="dnaG"/>
    <property type="match status" value="1"/>
</dbReference>
<keyword evidence="3 12" id="KW-0808">Transferase</keyword>
<dbReference type="Proteomes" id="UP000538196">
    <property type="component" value="Unassembled WGS sequence"/>
</dbReference>
<evidence type="ECO:0000256" key="8">
    <source>
        <dbReference type="ARBA" id="ARBA00022833"/>
    </source>
</evidence>
<protein>
    <recommendedName>
        <fullName evidence="12 13">DNA primase</fullName>
        <ecNumber evidence="12">2.7.7.101</ecNumber>
    </recommendedName>
</protein>
<dbReference type="HAMAP" id="MF_00974">
    <property type="entry name" value="DNA_primase_DnaG"/>
    <property type="match status" value="1"/>
</dbReference>
<reference evidence="17 18" key="1">
    <citation type="submission" date="2020-08" db="EMBL/GenBank/DDBJ databases">
        <title>Sequencing the genomes of 1000 actinobacteria strains.</title>
        <authorList>
            <person name="Klenk H.-P."/>
        </authorList>
    </citation>
    <scope>NUCLEOTIDE SEQUENCE [LARGE SCALE GENOMIC DNA]</scope>
    <source>
        <strain evidence="17 18">DSM 20146</strain>
    </source>
</reference>
<keyword evidence="6 12" id="KW-0479">Metal-binding</keyword>
<dbReference type="GO" id="GO:1990077">
    <property type="term" value="C:primosome complex"/>
    <property type="evidence" value="ECO:0007669"/>
    <property type="project" value="UniProtKB-KW"/>
</dbReference>
<feature type="region of interest" description="Disordered" evidence="15">
    <location>
        <begin position="433"/>
        <end position="473"/>
    </location>
</feature>
<dbReference type="InterPro" id="IPR037068">
    <property type="entry name" value="DNA_primase_core_N_sf"/>
</dbReference>
<comment type="function">
    <text evidence="12 13">RNA polymerase that catalyzes the synthesis of short RNA molecules used as primers for DNA polymerase during DNA replication.</text>
</comment>
<evidence type="ECO:0000256" key="4">
    <source>
        <dbReference type="ARBA" id="ARBA00022695"/>
    </source>
</evidence>